<evidence type="ECO:0000256" key="5">
    <source>
        <dbReference type="ARBA" id="ARBA00022676"/>
    </source>
</evidence>
<comment type="similarity">
    <text evidence="3">Belongs to the glycosyltransferase 31 family. Beta3-Gal-T subfamily.</text>
</comment>
<feature type="non-terminal residue" evidence="13">
    <location>
        <position position="213"/>
    </location>
</feature>
<evidence type="ECO:0000256" key="11">
    <source>
        <dbReference type="ARBA" id="ARBA00023136"/>
    </source>
</evidence>
<dbReference type="EMBL" id="CAJNNV010030259">
    <property type="protein sequence ID" value="CAE8631964.1"/>
    <property type="molecule type" value="Genomic_DNA"/>
</dbReference>
<evidence type="ECO:0000313" key="13">
    <source>
        <dbReference type="EMBL" id="CAE8631964.1"/>
    </source>
</evidence>
<sequence length="213" mass="24023">MQPYLWRGDPDQAIVAFLYGRSPLFPEWANWTLSLPGDLDLRHPKFNAHRFLYLWAVLAAHHSQDCRFFLKADPDSFVNVPAIMNVLRHLDSEVPHYLGTVVHTRSRPLGGEEDAWESFNHGLGYVLSSGALRAAAEGLLYCVRHSARYYLDSQEDIMLGACLGTTLQLHPRHIGHVVSSFDGSLQSFARTLTQPPEPLLIHPVEPPAMRALY</sequence>
<keyword evidence="8" id="KW-0547">Nucleotide-binding</keyword>
<evidence type="ECO:0000256" key="9">
    <source>
        <dbReference type="ARBA" id="ARBA00022968"/>
    </source>
</evidence>
<organism evidence="13 14">
    <name type="scientific">Polarella glacialis</name>
    <name type="common">Dinoflagellate</name>
    <dbReference type="NCBI Taxonomy" id="89957"/>
    <lineage>
        <taxon>Eukaryota</taxon>
        <taxon>Sar</taxon>
        <taxon>Alveolata</taxon>
        <taxon>Dinophyceae</taxon>
        <taxon>Suessiales</taxon>
        <taxon>Suessiaceae</taxon>
        <taxon>Polarella</taxon>
    </lineage>
</organism>
<comment type="pathway">
    <text evidence="2">Protein modification; protein glycosylation.</text>
</comment>
<protein>
    <recommendedName>
        <fullName evidence="4">N-acetylgalactosaminide beta-1,3-galactosyltransferase</fullName>
        <ecNumber evidence="4">2.4.1.122</ecNumber>
    </recommendedName>
</protein>
<dbReference type="Pfam" id="PF02434">
    <property type="entry name" value="Fringe"/>
    <property type="match status" value="1"/>
</dbReference>
<dbReference type="Proteomes" id="UP000654075">
    <property type="component" value="Unassembled WGS sequence"/>
</dbReference>
<evidence type="ECO:0000256" key="4">
    <source>
        <dbReference type="ARBA" id="ARBA00012557"/>
    </source>
</evidence>
<evidence type="ECO:0000256" key="1">
    <source>
        <dbReference type="ARBA" id="ARBA00004606"/>
    </source>
</evidence>
<name>A0A813H2P7_POLGL</name>
<keyword evidence="6" id="KW-0808">Transferase</keyword>
<keyword evidence="14" id="KW-1185">Reference proteome</keyword>
<evidence type="ECO:0000256" key="8">
    <source>
        <dbReference type="ARBA" id="ARBA00022741"/>
    </source>
</evidence>
<evidence type="ECO:0000256" key="3">
    <source>
        <dbReference type="ARBA" id="ARBA00006462"/>
    </source>
</evidence>
<feature type="domain" description="Fringe-like glycosyltransferase" evidence="12">
    <location>
        <begin position="63"/>
        <end position="176"/>
    </location>
</feature>
<dbReference type="GO" id="GO:0000166">
    <property type="term" value="F:nucleotide binding"/>
    <property type="evidence" value="ECO:0007669"/>
    <property type="project" value="UniProtKB-KW"/>
</dbReference>
<evidence type="ECO:0000256" key="10">
    <source>
        <dbReference type="ARBA" id="ARBA00022989"/>
    </source>
</evidence>
<proteinExistence type="inferred from homology"/>
<keyword evidence="10" id="KW-1133">Transmembrane helix</keyword>
<dbReference type="GO" id="GO:0016020">
    <property type="term" value="C:membrane"/>
    <property type="evidence" value="ECO:0007669"/>
    <property type="project" value="UniProtKB-SubCell"/>
</dbReference>
<evidence type="ECO:0000313" key="14">
    <source>
        <dbReference type="Proteomes" id="UP000654075"/>
    </source>
</evidence>
<keyword evidence="5" id="KW-0328">Glycosyltransferase</keyword>
<evidence type="ECO:0000256" key="2">
    <source>
        <dbReference type="ARBA" id="ARBA00004922"/>
    </source>
</evidence>
<dbReference type="GO" id="GO:0016263">
    <property type="term" value="F:glycoprotein-N-acetylgalactosamine 3-beta-galactosyltransferase activity"/>
    <property type="evidence" value="ECO:0007669"/>
    <property type="project" value="UniProtKB-EC"/>
</dbReference>
<dbReference type="InterPro" id="IPR026050">
    <property type="entry name" value="C1GALT1/C1GALT1_chp1"/>
</dbReference>
<accession>A0A813H2P7</accession>
<dbReference type="OrthoDB" id="431432at2759"/>
<reference evidence="13" key="1">
    <citation type="submission" date="2021-02" db="EMBL/GenBank/DDBJ databases">
        <authorList>
            <person name="Dougan E. K."/>
            <person name="Rhodes N."/>
            <person name="Thang M."/>
            <person name="Chan C."/>
        </authorList>
    </citation>
    <scope>NUCLEOTIDE SEQUENCE</scope>
</reference>
<evidence type="ECO:0000259" key="12">
    <source>
        <dbReference type="Pfam" id="PF02434"/>
    </source>
</evidence>
<evidence type="ECO:0000256" key="6">
    <source>
        <dbReference type="ARBA" id="ARBA00022679"/>
    </source>
</evidence>
<keyword evidence="11" id="KW-0472">Membrane</keyword>
<dbReference type="EC" id="2.4.1.122" evidence="4"/>
<keyword evidence="7" id="KW-0812">Transmembrane</keyword>
<comment type="caution">
    <text evidence="13">The sequence shown here is derived from an EMBL/GenBank/DDBJ whole genome shotgun (WGS) entry which is preliminary data.</text>
</comment>
<keyword evidence="9" id="KW-0735">Signal-anchor</keyword>
<dbReference type="AlphaFoldDB" id="A0A813H2P7"/>
<dbReference type="InterPro" id="IPR003378">
    <property type="entry name" value="Fringe-like_glycosylTrfase"/>
</dbReference>
<dbReference type="Gene3D" id="3.90.550.50">
    <property type="match status" value="1"/>
</dbReference>
<gene>
    <name evidence="13" type="ORF">PGLA1383_LOCUS47963</name>
</gene>
<evidence type="ECO:0000256" key="7">
    <source>
        <dbReference type="ARBA" id="ARBA00022692"/>
    </source>
</evidence>
<comment type="subcellular location">
    <subcellularLocation>
        <location evidence="1">Membrane</location>
        <topology evidence="1">Single-pass type II membrane protein</topology>
    </subcellularLocation>
</comment>
<dbReference type="PANTHER" id="PTHR23033">
    <property type="entry name" value="BETA1,3-GALACTOSYLTRANSFERASE"/>
    <property type="match status" value="1"/>
</dbReference>